<name>A0A8H9I8U9_9ALTE</name>
<dbReference type="EMBL" id="BMZC01000003">
    <property type="protein sequence ID" value="GGZ57674.1"/>
    <property type="molecule type" value="Genomic_DNA"/>
</dbReference>
<proteinExistence type="predicted"/>
<evidence type="ECO:0000313" key="2">
    <source>
        <dbReference type="Proteomes" id="UP000622604"/>
    </source>
</evidence>
<reference evidence="1" key="1">
    <citation type="journal article" date="2014" name="Int. J. Syst. Evol. Microbiol.">
        <title>Complete genome sequence of Corynebacterium casei LMG S-19264T (=DSM 44701T), isolated from a smear-ripened cheese.</title>
        <authorList>
            <consortium name="US DOE Joint Genome Institute (JGI-PGF)"/>
            <person name="Walter F."/>
            <person name="Albersmeier A."/>
            <person name="Kalinowski J."/>
            <person name="Ruckert C."/>
        </authorList>
    </citation>
    <scope>NUCLEOTIDE SEQUENCE</scope>
    <source>
        <strain evidence="1">KCTC 32337</strain>
    </source>
</reference>
<gene>
    <name evidence="1" type="ORF">GCM10011274_14930</name>
</gene>
<accession>A0A8H9I8U9</accession>
<protein>
    <submittedName>
        <fullName evidence="1">Uncharacterized protein</fullName>
    </submittedName>
</protein>
<evidence type="ECO:0000313" key="1">
    <source>
        <dbReference type="EMBL" id="GGZ57674.1"/>
    </source>
</evidence>
<reference evidence="1" key="2">
    <citation type="submission" date="2020-09" db="EMBL/GenBank/DDBJ databases">
        <authorList>
            <person name="Sun Q."/>
            <person name="Kim S."/>
        </authorList>
    </citation>
    <scope>NUCLEOTIDE SEQUENCE</scope>
    <source>
        <strain evidence="1">KCTC 32337</strain>
    </source>
</reference>
<sequence>MGVCCCKDEEVVDADVFVFGMGYGTLIYPAVTKMFYREVTLTLCLAFNV</sequence>
<dbReference type="Proteomes" id="UP000622604">
    <property type="component" value="Unassembled WGS sequence"/>
</dbReference>
<organism evidence="1 2">
    <name type="scientific">Paraglaciecola chathamensis</name>
    <dbReference type="NCBI Taxonomy" id="368405"/>
    <lineage>
        <taxon>Bacteria</taxon>
        <taxon>Pseudomonadati</taxon>
        <taxon>Pseudomonadota</taxon>
        <taxon>Gammaproteobacteria</taxon>
        <taxon>Alteromonadales</taxon>
        <taxon>Alteromonadaceae</taxon>
        <taxon>Paraglaciecola</taxon>
    </lineage>
</organism>
<dbReference type="AlphaFoldDB" id="A0A8H9I8U9"/>
<comment type="caution">
    <text evidence="1">The sequence shown here is derived from an EMBL/GenBank/DDBJ whole genome shotgun (WGS) entry which is preliminary data.</text>
</comment>